<dbReference type="GO" id="GO:0005794">
    <property type="term" value="C:Golgi apparatus"/>
    <property type="evidence" value="ECO:0007669"/>
    <property type="project" value="TreeGrafter"/>
</dbReference>
<gene>
    <name evidence="2" type="ORF">ASPFODRAFT_68841</name>
</gene>
<reference evidence="3" key="1">
    <citation type="journal article" date="2017" name="Genome Biol.">
        <title>Comparative genomics reveals high biological diversity and specific adaptations in the industrially and medically important fungal genus Aspergillus.</title>
        <authorList>
            <person name="de Vries R.P."/>
            <person name="Riley R."/>
            <person name="Wiebenga A."/>
            <person name="Aguilar-Osorio G."/>
            <person name="Amillis S."/>
            <person name="Uchima C.A."/>
            <person name="Anderluh G."/>
            <person name="Asadollahi M."/>
            <person name="Askin M."/>
            <person name="Barry K."/>
            <person name="Battaglia E."/>
            <person name="Bayram O."/>
            <person name="Benocci T."/>
            <person name="Braus-Stromeyer S.A."/>
            <person name="Caldana C."/>
            <person name="Canovas D."/>
            <person name="Cerqueira G.C."/>
            <person name="Chen F."/>
            <person name="Chen W."/>
            <person name="Choi C."/>
            <person name="Clum A."/>
            <person name="Dos Santos R.A."/>
            <person name="Damasio A.R."/>
            <person name="Diallinas G."/>
            <person name="Emri T."/>
            <person name="Fekete E."/>
            <person name="Flipphi M."/>
            <person name="Freyberg S."/>
            <person name="Gallo A."/>
            <person name="Gournas C."/>
            <person name="Habgood R."/>
            <person name="Hainaut M."/>
            <person name="Harispe M.L."/>
            <person name="Henrissat B."/>
            <person name="Hilden K.S."/>
            <person name="Hope R."/>
            <person name="Hossain A."/>
            <person name="Karabika E."/>
            <person name="Karaffa L."/>
            <person name="Karanyi Z."/>
            <person name="Krasevec N."/>
            <person name="Kuo A."/>
            <person name="Kusch H."/>
            <person name="LaButti K."/>
            <person name="Lagendijk E.L."/>
            <person name="Lapidus A."/>
            <person name="Levasseur A."/>
            <person name="Lindquist E."/>
            <person name="Lipzen A."/>
            <person name="Logrieco A.F."/>
            <person name="MacCabe A."/>
            <person name="Maekelae M.R."/>
            <person name="Malavazi I."/>
            <person name="Melin P."/>
            <person name="Meyer V."/>
            <person name="Mielnichuk N."/>
            <person name="Miskei M."/>
            <person name="Molnar A.P."/>
            <person name="Mule G."/>
            <person name="Ngan C.Y."/>
            <person name="Orejas M."/>
            <person name="Orosz E."/>
            <person name="Ouedraogo J.P."/>
            <person name="Overkamp K.M."/>
            <person name="Park H.-S."/>
            <person name="Perrone G."/>
            <person name="Piumi F."/>
            <person name="Punt P.J."/>
            <person name="Ram A.F."/>
            <person name="Ramon A."/>
            <person name="Rauscher S."/>
            <person name="Record E."/>
            <person name="Riano-Pachon D.M."/>
            <person name="Robert V."/>
            <person name="Roehrig J."/>
            <person name="Ruller R."/>
            <person name="Salamov A."/>
            <person name="Salih N.S."/>
            <person name="Samson R.A."/>
            <person name="Sandor E."/>
            <person name="Sanguinetti M."/>
            <person name="Schuetze T."/>
            <person name="Sepcic K."/>
            <person name="Shelest E."/>
            <person name="Sherlock G."/>
            <person name="Sophianopoulou V."/>
            <person name="Squina F.M."/>
            <person name="Sun H."/>
            <person name="Susca A."/>
            <person name="Todd R.B."/>
            <person name="Tsang A."/>
            <person name="Unkles S.E."/>
            <person name="van de Wiele N."/>
            <person name="van Rossen-Uffink D."/>
            <person name="Oliveira J.V."/>
            <person name="Vesth T.C."/>
            <person name="Visser J."/>
            <person name="Yu J.-H."/>
            <person name="Zhou M."/>
            <person name="Andersen M.R."/>
            <person name="Archer D.B."/>
            <person name="Baker S.E."/>
            <person name="Benoit I."/>
            <person name="Brakhage A.A."/>
            <person name="Braus G.H."/>
            <person name="Fischer R."/>
            <person name="Frisvad J.C."/>
            <person name="Goldman G.H."/>
            <person name="Houbraken J."/>
            <person name="Oakley B."/>
            <person name="Pocsi I."/>
            <person name="Scazzocchio C."/>
            <person name="Seiboth B."/>
            <person name="vanKuyk P.A."/>
            <person name="Wortman J."/>
            <person name="Dyer P.S."/>
            <person name="Grigoriev I.V."/>
        </authorList>
    </citation>
    <scope>NUCLEOTIDE SEQUENCE [LARGE SCALE GENOMIC DNA]</scope>
    <source>
        <strain evidence="3">CBS 106.47</strain>
    </source>
</reference>
<evidence type="ECO:0000313" key="3">
    <source>
        <dbReference type="Proteomes" id="UP000184063"/>
    </source>
</evidence>
<dbReference type="InterPro" id="IPR040410">
    <property type="entry name" value="UPF0658_Golgi"/>
</dbReference>
<dbReference type="AlphaFoldDB" id="A0A1M3TRP3"/>
<evidence type="ECO:0000256" key="1">
    <source>
        <dbReference type="SAM" id="Phobius"/>
    </source>
</evidence>
<proteinExistence type="predicted"/>
<evidence type="ECO:0000313" key="2">
    <source>
        <dbReference type="EMBL" id="OJZ89509.1"/>
    </source>
</evidence>
<sequence length="343" mass="39532">MYWPTSQNEKWFCGILFVQGLLVIVLNIYNLVQWQSWVNPNATQVAISYQVPINIALIMFAVVYEIFLGLDMVHHKNIILLLALCISNGCVLAYSVMQYISIHMTTLTIGEDRDYYNQPLVDISRDLWKEIQPAELLVPITVGIATLLMWPIAYWVHREFSWAIYQYVQGSLQSRKQYRGYEAYLVLIKFDFFFLVGFIIQYDLIGVHFEEPEYSLTLALIPAALLVMTMGTYFVRREYRVPTAIIAVCRLGIAAYLLSRIIVLCGKSLRARTPGKDMMLLFGIVSFVLSCLIIVCTIYCILNFEHGLKSVFARKEQVARRSFVFQELPSHTNSTRQSRLSLD</sequence>
<feature type="transmembrane region" description="Helical" evidence="1">
    <location>
        <begin position="77"/>
        <end position="97"/>
    </location>
</feature>
<feature type="transmembrane region" description="Helical" evidence="1">
    <location>
        <begin position="279"/>
        <end position="302"/>
    </location>
</feature>
<name>A0A1M3TRP3_ASPLC</name>
<dbReference type="OrthoDB" id="10252009at2759"/>
<feature type="transmembrane region" description="Helical" evidence="1">
    <location>
        <begin position="12"/>
        <end position="31"/>
    </location>
</feature>
<feature type="transmembrane region" description="Helical" evidence="1">
    <location>
        <begin position="183"/>
        <end position="202"/>
    </location>
</feature>
<dbReference type="PANTHER" id="PTHR34391:SF1">
    <property type="entry name" value="UPF0658 GOLGI APPARATUS MEMBRANE PROTEIN C1952.10C-RELATED"/>
    <property type="match status" value="1"/>
</dbReference>
<protein>
    <recommendedName>
        <fullName evidence="4">TRP C-terminal domain-containing protein</fullName>
    </recommendedName>
</protein>
<feature type="transmembrane region" description="Helical" evidence="1">
    <location>
        <begin position="241"/>
        <end position="259"/>
    </location>
</feature>
<keyword evidence="1" id="KW-0812">Transmembrane</keyword>
<organism evidence="2 3">
    <name type="scientific">Aspergillus luchuensis (strain CBS 106.47)</name>
    <dbReference type="NCBI Taxonomy" id="1137211"/>
    <lineage>
        <taxon>Eukaryota</taxon>
        <taxon>Fungi</taxon>
        <taxon>Dikarya</taxon>
        <taxon>Ascomycota</taxon>
        <taxon>Pezizomycotina</taxon>
        <taxon>Eurotiomycetes</taxon>
        <taxon>Eurotiomycetidae</taxon>
        <taxon>Eurotiales</taxon>
        <taxon>Aspergillaceae</taxon>
        <taxon>Aspergillus</taxon>
        <taxon>Aspergillus subgen. Circumdati</taxon>
    </lineage>
</organism>
<accession>A0A1M3TRP3</accession>
<dbReference type="PANTHER" id="PTHR34391">
    <property type="entry name" value="UPF0658 GOLGI APPARATUS MEMBRANE PROTEIN C1952.10C-RELATED"/>
    <property type="match status" value="1"/>
</dbReference>
<feature type="transmembrane region" description="Helical" evidence="1">
    <location>
        <begin position="51"/>
        <end position="70"/>
    </location>
</feature>
<feature type="transmembrane region" description="Helical" evidence="1">
    <location>
        <begin position="136"/>
        <end position="156"/>
    </location>
</feature>
<evidence type="ECO:0008006" key="4">
    <source>
        <dbReference type="Google" id="ProtNLM"/>
    </source>
</evidence>
<keyword evidence="1" id="KW-1133">Transmembrane helix</keyword>
<dbReference type="EMBL" id="KV878238">
    <property type="protein sequence ID" value="OJZ89509.1"/>
    <property type="molecule type" value="Genomic_DNA"/>
</dbReference>
<dbReference type="Proteomes" id="UP000184063">
    <property type="component" value="Unassembled WGS sequence"/>
</dbReference>
<keyword evidence="1" id="KW-0472">Membrane</keyword>
<feature type="transmembrane region" description="Helical" evidence="1">
    <location>
        <begin position="214"/>
        <end position="234"/>
    </location>
</feature>
<dbReference type="VEuPathDB" id="FungiDB:ASPFODRAFT_68841"/>